<proteinExistence type="predicted"/>
<evidence type="ECO:0000256" key="1">
    <source>
        <dbReference type="SAM" id="Coils"/>
    </source>
</evidence>
<feature type="region of interest" description="Disordered" evidence="2">
    <location>
        <begin position="134"/>
        <end position="187"/>
    </location>
</feature>
<organism evidence="3 4">
    <name type="scientific">Muraenolepis orangiensis</name>
    <name type="common">Patagonian moray cod</name>
    <dbReference type="NCBI Taxonomy" id="630683"/>
    <lineage>
        <taxon>Eukaryota</taxon>
        <taxon>Metazoa</taxon>
        <taxon>Chordata</taxon>
        <taxon>Craniata</taxon>
        <taxon>Vertebrata</taxon>
        <taxon>Euteleostomi</taxon>
        <taxon>Actinopterygii</taxon>
        <taxon>Neopterygii</taxon>
        <taxon>Teleostei</taxon>
        <taxon>Neoteleostei</taxon>
        <taxon>Acanthomorphata</taxon>
        <taxon>Zeiogadaria</taxon>
        <taxon>Gadariae</taxon>
        <taxon>Gadiformes</taxon>
        <taxon>Muraenolepidoidei</taxon>
        <taxon>Muraenolepididae</taxon>
        <taxon>Muraenolepis</taxon>
    </lineage>
</organism>
<dbReference type="AlphaFoldDB" id="A0A9Q0E3F0"/>
<keyword evidence="4" id="KW-1185">Reference proteome</keyword>
<protein>
    <submittedName>
        <fullName evidence="3">Uncharacterized protein</fullName>
    </submittedName>
</protein>
<sequence length="187" mass="20419">MMDNGGVTATCNRDGRPVKELGNHVSNEGLGHRCSSVGSHDTADLSDFQDVEDEMDLEDGYLQMNVKAEPESVGRQVTSFEESQRATEEKCHYLQQEANLAEKEVQKTQGTLRAAEDKAKMLKVALDSVEETAWTLQGDSQREPRALRHYSTASPGARQAGARGDGPGFGPLSRWPKAPQRSDETGA</sequence>
<accession>A0A9Q0E3F0</accession>
<keyword evidence="1" id="KW-0175">Coiled coil</keyword>
<dbReference type="EMBL" id="JANIIK010000048">
    <property type="protein sequence ID" value="KAJ3600097.1"/>
    <property type="molecule type" value="Genomic_DNA"/>
</dbReference>
<feature type="coiled-coil region" evidence="1">
    <location>
        <begin position="98"/>
        <end position="132"/>
    </location>
</feature>
<evidence type="ECO:0000256" key="2">
    <source>
        <dbReference type="SAM" id="MobiDB-lite"/>
    </source>
</evidence>
<reference evidence="3" key="1">
    <citation type="submission" date="2022-07" db="EMBL/GenBank/DDBJ databases">
        <title>Chromosome-level genome of Muraenolepis orangiensis.</title>
        <authorList>
            <person name="Kim J."/>
        </authorList>
    </citation>
    <scope>NUCLEOTIDE SEQUENCE</scope>
    <source>
        <strain evidence="3">KU_S4_2022</strain>
        <tissue evidence="3">Muscle</tissue>
    </source>
</reference>
<name>A0A9Q0E3F0_9TELE</name>
<gene>
    <name evidence="3" type="ORF">NHX12_034047</name>
</gene>
<evidence type="ECO:0000313" key="4">
    <source>
        <dbReference type="Proteomes" id="UP001148018"/>
    </source>
</evidence>
<dbReference type="Proteomes" id="UP001148018">
    <property type="component" value="Unassembled WGS sequence"/>
</dbReference>
<comment type="caution">
    <text evidence="3">The sequence shown here is derived from an EMBL/GenBank/DDBJ whole genome shotgun (WGS) entry which is preliminary data.</text>
</comment>
<evidence type="ECO:0000313" key="3">
    <source>
        <dbReference type="EMBL" id="KAJ3600097.1"/>
    </source>
</evidence>